<feature type="chain" id="PRO_5016716065" description="Signal peptidase" evidence="2">
    <location>
        <begin position="24"/>
        <end position="79"/>
    </location>
</feature>
<dbReference type="Proteomes" id="UP000253951">
    <property type="component" value="Chromosome"/>
</dbReference>
<name>A0A345HF03_9FLAO</name>
<dbReference type="KEGG" id="fat:DVK85_13370"/>
<dbReference type="EMBL" id="CP031188">
    <property type="protein sequence ID" value="AXG75163.1"/>
    <property type="molecule type" value="Genomic_DNA"/>
</dbReference>
<keyword evidence="4" id="KW-1185">Reference proteome</keyword>
<reference evidence="3 4" key="1">
    <citation type="submission" date="2018-07" db="EMBL/GenBank/DDBJ databases">
        <title>Complete genome sequence of Flavobacterium arcticum type strain SM1502T.</title>
        <authorList>
            <person name="Li Y."/>
            <person name="Li D.-D."/>
        </authorList>
    </citation>
    <scope>NUCLEOTIDE SEQUENCE [LARGE SCALE GENOMIC DNA]</scope>
    <source>
        <strain evidence="3 4">SM1502</strain>
    </source>
</reference>
<evidence type="ECO:0008006" key="5">
    <source>
        <dbReference type="Google" id="ProtNLM"/>
    </source>
</evidence>
<evidence type="ECO:0000256" key="2">
    <source>
        <dbReference type="SAM" id="SignalP"/>
    </source>
</evidence>
<feature type="transmembrane region" description="Helical" evidence="1">
    <location>
        <begin position="47"/>
        <end position="67"/>
    </location>
</feature>
<gene>
    <name evidence="3" type="ORF">DVK85_13370</name>
</gene>
<evidence type="ECO:0000313" key="3">
    <source>
        <dbReference type="EMBL" id="AXG75163.1"/>
    </source>
</evidence>
<organism evidence="3 4">
    <name type="scientific">Flavobacterium arcticum</name>
    <dbReference type="NCBI Taxonomy" id="1784713"/>
    <lineage>
        <taxon>Bacteria</taxon>
        <taxon>Pseudomonadati</taxon>
        <taxon>Bacteroidota</taxon>
        <taxon>Flavobacteriia</taxon>
        <taxon>Flavobacteriales</taxon>
        <taxon>Flavobacteriaceae</taxon>
        <taxon>Flavobacterium</taxon>
    </lineage>
</organism>
<evidence type="ECO:0000256" key="1">
    <source>
        <dbReference type="SAM" id="Phobius"/>
    </source>
</evidence>
<keyword evidence="1" id="KW-1133">Transmembrane helix</keyword>
<proteinExistence type="predicted"/>
<sequence>MRKLFLNLYVFIFLIASDYTLFAQPSDQDGTGDGDGGVEDGGDPVAPINGKIIVLAIVAISFAYYYFSKRREEKQLTSN</sequence>
<protein>
    <recommendedName>
        <fullName evidence="5">Signal peptidase</fullName>
    </recommendedName>
</protein>
<keyword evidence="1" id="KW-0472">Membrane</keyword>
<accession>A0A345HF03</accession>
<feature type="signal peptide" evidence="2">
    <location>
        <begin position="1"/>
        <end position="23"/>
    </location>
</feature>
<dbReference type="OrthoDB" id="1375790at2"/>
<evidence type="ECO:0000313" key="4">
    <source>
        <dbReference type="Proteomes" id="UP000253951"/>
    </source>
</evidence>
<dbReference type="RefSeq" id="WP_114678920.1">
    <property type="nucleotide sequence ID" value="NZ_CP031188.1"/>
</dbReference>
<dbReference type="AlphaFoldDB" id="A0A345HF03"/>
<keyword evidence="2" id="KW-0732">Signal</keyword>
<keyword evidence="1" id="KW-0812">Transmembrane</keyword>